<feature type="domain" description="Bacteriophage CI repressor N-terminal" evidence="1">
    <location>
        <begin position="14"/>
        <end position="78"/>
    </location>
</feature>
<protein>
    <submittedName>
        <fullName evidence="3">Phage repressor protein</fullName>
    </submittedName>
</protein>
<evidence type="ECO:0000259" key="2">
    <source>
        <dbReference type="Pfam" id="PF16452"/>
    </source>
</evidence>
<dbReference type="GO" id="GO:0051259">
    <property type="term" value="P:protein complex oligomerization"/>
    <property type="evidence" value="ECO:0007669"/>
    <property type="project" value="InterPro"/>
</dbReference>
<dbReference type="InterPro" id="IPR032499">
    <property type="entry name" value="Phage_CI_C"/>
</dbReference>
<sequence length="230" mass="25470">MINIHAGPNSGGREAIERLLKAYGFTTKQALADHLKISKSTMANRNLRDSFPAEWVIQCALETGASLLWLATGQGEMFASQDREKNPVNESSITLRPLSKIVAPSLKQAELKNGELKAEGEILLDRSLVDGEPNDSLFIKTQADWFVVDTSVKQISNGYWLVDMDGVKSIVKIARVPGNKIVVHQDETSFECSVDDIEAIGRAVKVIKNLLTMTIRKQPNGKWLCECYPN</sequence>
<dbReference type="Pfam" id="PF16452">
    <property type="entry name" value="Phage_CI_C"/>
    <property type="match status" value="1"/>
</dbReference>
<comment type="caution">
    <text evidence="3">The sequence shown here is derived from an EMBL/GenBank/DDBJ whole genome shotgun (WGS) entry which is preliminary data.</text>
</comment>
<evidence type="ECO:0000313" key="4">
    <source>
        <dbReference type="Proteomes" id="UP000297989"/>
    </source>
</evidence>
<feature type="non-terminal residue" evidence="3">
    <location>
        <position position="230"/>
    </location>
</feature>
<accession>A0A659SF68</accession>
<dbReference type="EMBL" id="PYKK01000317">
    <property type="protein sequence ID" value="TGD49953.1"/>
    <property type="molecule type" value="Genomic_DNA"/>
</dbReference>
<proteinExistence type="predicted"/>
<gene>
    <name evidence="3" type="ORF">C9F10_03790</name>
</gene>
<name>A0A659SF68_SALET</name>
<feature type="domain" description="Bacteriophage CI repressor C-terminal" evidence="2">
    <location>
        <begin position="106"/>
        <end position="204"/>
    </location>
</feature>
<evidence type="ECO:0000259" key="1">
    <source>
        <dbReference type="Pfam" id="PF07022"/>
    </source>
</evidence>
<organism evidence="3 4">
    <name type="scientific">Salmonella enterica subsp. enterica serovar Poona</name>
    <dbReference type="NCBI Taxonomy" id="436295"/>
    <lineage>
        <taxon>Bacteria</taxon>
        <taxon>Pseudomonadati</taxon>
        <taxon>Pseudomonadota</taxon>
        <taxon>Gammaproteobacteria</taxon>
        <taxon>Enterobacterales</taxon>
        <taxon>Enterobacteriaceae</taxon>
        <taxon>Salmonella</taxon>
    </lineage>
</organism>
<dbReference type="AlphaFoldDB" id="A0A659SF68"/>
<dbReference type="GO" id="GO:0045892">
    <property type="term" value="P:negative regulation of DNA-templated transcription"/>
    <property type="evidence" value="ECO:0007669"/>
    <property type="project" value="InterPro"/>
</dbReference>
<dbReference type="Gene3D" id="2.10.109.10">
    <property type="entry name" value="Umud Fragment, subunit A"/>
    <property type="match status" value="1"/>
</dbReference>
<dbReference type="Pfam" id="PF07022">
    <property type="entry name" value="Phage_CI_repr"/>
    <property type="match status" value="1"/>
</dbReference>
<dbReference type="Proteomes" id="UP000297989">
    <property type="component" value="Unassembled WGS sequence"/>
</dbReference>
<dbReference type="InterPro" id="IPR010744">
    <property type="entry name" value="Phage_CI_N"/>
</dbReference>
<dbReference type="GO" id="GO:0003677">
    <property type="term" value="F:DNA binding"/>
    <property type="evidence" value="ECO:0007669"/>
    <property type="project" value="InterPro"/>
</dbReference>
<reference evidence="3 4" key="1">
    <citation type="submission" date="2018-03" db="EMBL/GenBank/DDBJ databases">
        <title>Non-Typhoidal Salmonella genome sequencing and assembly.</title>
        <authorList>
            <person name="Matchawe C."/>
        </authorList>
    </citation>
    <scope>NUCLEOTIDE SEQUENCE [LARGE SCALE GENOMIC DNA]</scope>
    <source>
        <strain evidence="3 4">8EV</strain>
    </source>
</reference>
<dbReference type="InterPro" id="IPR010982">
    <property type="entry name" value="Lambda_DNA-bd_dom_sf"/>
</dbReference>
<dbReference type="Gene3D" id="1.10.260.40">
    <property type="entry name" value="lambda repressor-like DNA-binding domains"/>
    <property type="match status" value="1"/>
</dbReference>
<evidence type="ECO:0000313" key="3">
    <source>
        <dbReference type="EMBL" id="TGD49953.1"/>
    </source>
</evidence>